<dbReference type="EMBL" id="HACG01022976">
    <property type="protein sequence ID" value="CEK69841.1"/>
    <property type="molecule type" value="Transcribed_RNA"/>
</dbReference>
<dbReference type="InterPro" id="IPR049625">
    <property type="entry name" value="Glyco_transf_61_cat"/>
</dbReference>
<sequence length="261" mass="30064">MTDFYNAFVLMLIFGVPPSKLNILAVDAHPEGTLDPVWMTLFGKFIRAGRLQQPVVFQNLIWGLLGYFSPLNEHERTNVPYLDEFREFFLSRHNISTKHTINCSKLNVLFIWRRDYVAHPRNPHGSVVRKFENEDEMMQEVQENLGTGANVQGMQLDAMPMTDQLRAVAKADVLIGMHGAGLSHILFLPATSGVIEFKPEYSNPALQHFKCMAEWRNLPYTIWHNYDPANERASHKTYIPRSVMKSTFKSIHKQICQTKED</sequence>
<gene>
    <name evidence="5" type="primary">ORF71822</name>
</gene>
<dbReference type="Pfam" id="PF04577">
    <property type="entry name" value="Glyco_transf_61"/>
    <property type="match status" value="1"/>
</dbReference>
<name>A0A0B6ZPS1_9EUPU</name>
<evidence type="ECO:0000256" key="3">
    <source>
        <dbReference type="ARBA" id="ARBA00023180"/>
    </source>
</evidence>
<dbReference type="PANTHER" id="PTHR20961">
    <property type="entry name" value="GLYCOSYLTRANSFERASE"/>
    <property type="match status" value="1"/>
</dbReference>
<keyword evidence="1" id="KW-0328">Glycosyltransferase</keyword>
<keyword evidence="3" id="KW-0325">Glycoprotein</keyword>
<accession>A0A0B6ZPS1</accession>
<dbReference type="GO" id="GO:0016757">
    <property type="term" value="F:glycosyltransferase activity"/>
    <property type="evidence" value="ECO:0007669"/>
    <property type="project" value="UniProtKB-KW"/>
</dbReference>
<protein>
    <recommendedName>
        <fullName evidence="4">Glycosyltransferase 61 catalytic domain-containing protein</fullName>
    </recommendedName>
</protein>
<reference evidence="5" key="1">
    <citation type="submission" date="2014-12" db="EMBL/GenBank/DDBJ databases">
        <title>Insight into the proteome of Arion vulgaris.</title>
        <authorList>
            <person name="Aradska J."/>
            <person name="Bulat T."/>
            <person name="Smidak R."/>
            <person name="Sarate P."/>
            <person name="Gangsoo J."/>
            <person name="Sialana F."/>
            <person name="Bilban M."/>
            <person name="Lubec G."/>
        </authorList>
    </citation>
    <scope>NUCLEOTIDE SEQUENCE</scope>
    <source>
        <tissue evidence="5">Skin</tissue>
    </source>
</reference>
<dbReference type="AlphaFoldDB" id="A0A0B6ZPS1"/>
<evidence type="ECO:0000256" key="2">
    <source>
        <dbReference type="ARBA" id="ARBA00022679"/>
    </source>
</evidence>
<organism evidence="5">
    <name type="scientific">Arion vulgaris</name>
    <dbReference type="NCBI Taxonomy" id="1028688"/>
    <lineage>
        <taxon>Eukaryota</taxon>
        <taxon>Metazoa</taxon>
        <taxon>Spiralia</taxon>
        <taxon>Lophotrochozoa</taxon>
        <taxon>Mollusca</taxon>
        <taxon>Gastropoda</taxon>
        <taxon>Heterobranchia</taxon>
        <taxon>Euthyneura</taxon>
        <taxon>Panpulmonata</taxon>
        <taxon>Eupulmonata</taxon>
        <taxon>Stylommatophora</taxon>
        <taxon>Helicina</taxon>
        <taxon>Arionoidea</taxon>
        <taxon>Arionidae</taxon>
        <taxon>Arion</taxon>
    </lineage>
</organism>
<evidence type="ECO:0000256" key="1">
    <source>
        <dbReference type="ARBA" id="ARBA00022676"/>
    </source>
</evidence>
<keyword evidence="2" id="KW-0808">Transferase</keyword>
<evidence type="ECO:0000259" key="4">
    <source>
        <dbReference type="Pfam" id="PF04577"/>
    </source>
</evidence>
<dbReference type="InterPro" id="IPR007657">
    <property type="entry name" value="Glycosyltransferase_61"/>
</dbReference>
<evidence type="ECO:0000313" key="5">
    <source>
        <dbReference type="EMBL" id="CEK69841.1"/>
    </source>
</evidence>
<feature type="domain" description="Glycosyltransferase 61 catalytic" evidence="4">
    <location>
        <begin position="69"/>
        <end position="195"/>
    </location>
</feature>
<proteinExistence type="predicted"/>